<feature type="domain" description="RRM" evidence="5">
    <location>
        <begin position="683"/>
        <end position="759"/>
    </location>
</feature>
<dbReference type="AlphaFoldDB" id="A0A7S9KQN8"/>
<organism evidence="6 7">
    <name type="scientific">Epichloe festucae (strain Fl1)</name>
    <dbReference type="NCBI Taxonomy" id="877507"/>
    <lineage>
        <taxon>Eukaryota</taxon>
        <taxon>Fungi</taxon>
        <taxon>Dikarya</taxon>
        <taxon>Ascomycota</taxon>
        <taxon>Pezizomycotina</taxon>
        <taxon>Sordariomycetes</taxon>
        <taxon>Hypocreomycetidae</taxon>
        <taxon>Hypocreales</taxon>
        <taxon>Clavicipitaceae</taxon>
        <taxon>Epichloe</taxon>
    </lineage>
</organism>
<evidence type="ECO:0000256" key="1">
    <source>
        <dbReference type="ARBA" id="ARBA00022737"/>
    </source>
</evidence>
<keyword evidence="2 3" id="KW-0694">RNA-binding</keyword>
<dbReference type="GO" id="GO:0003723">
    <property type="term" value="F:RNA binding"/>
    <property type="evidence" value="ECO:0007669"/>
    <property type="project" value="UniProtKB-UniRule"/>
</dbReference>
<feature type="domain" description="RRM" evidence="5">
    <location>
        <begin position="851"/>
        <end position="928"/>
    </location>
</feature>
<dbReference type="EMBL" id="CP031386">
    <property type="protein sequence ID" value="QPG98164.1"/>
    <property type="molecule type" value="Genomic_DNA"/>
</dbReference>
<dbReference type="Gene3D" id="1.25.40.10">
    <property type="entry name" value="Tetratricopeptide repeat domain"/>
    <property type="match status" value="2"/>
</dbReference>
<evidence type="ECO:0000313" key="6">
    <source>
        <dbReference type="EMBL" id="QPG98164.1"/>
    </source>
</evidence>
<dbReference type="InterPro" id="IPR031766">
    <property type="entry name" value="RRM_occluded"/>
</dbReference>
<proteinExistence type="predicted"/>
<dbReference type="OrthoDB" id="360390at2759"/>
<dbReference type="SUPFAM" id="SSF48452">
    <property type="entry name" value="TPR-like"/>
    <property type="match status" value="1"/>
</dbReference>
<gene>
    <name evidence="6" type="ORF">C2857_007325</name>
</gene>
<dbReference type="Gene3D" id="3.30.70.330">
    <property type="match status" value="4"/>
</dbReference>
<dbReference type="InterPro" id="IPR012677">
    <property type="entry name" value="Nucleotide-bd_a/b_plait_sf"/>
</dbReference>
<dbReference type="CDD" id="cd00590">
    <property type="entry name" value="RRM_SF"/>
    <property type="match status" value="1"/>
</dbReference>
<dbReference type="SMART" id="SM00386">
    <property type="entry name" value="HAT"/>
    <property type="match status" value="4"/>
</dbReference>
<feature type="region of interest" description="Disordered" evidence="4">
    <location>
        <begin position="616"/>
        <end position="685"/>
    </location>
</feature>
<feature type="domain" description="RRM" evidence="5">
    <location>
        <begin position="760"/>
        <end position="837"/>
    </location>
</feature>
<feature type="compositionally biased region" description="Polar residues" evidence="4">
    <location>
        <begin position="935"/>
        <end position="944"/>
    </location>
</feature>
<feature type="region of interest" description="Disordered" evidence="4">
    <location>
        <begin position="1042"/>
        <end position="1134"/>
    </location>
</feature>
<evidence type="ECO:0000256" key="3">
    <source>
        <dbReference type="PROSITE-ProRule" id="PRU00176"/>
    </source>
</evidence>
<protein>
    <recommendedName>
        <fullName evidence="5">RRM domain-containing protein</fullName>
    </recommendedName>
</protein>
<dbReference type="InterPro" id="IPR003954">
    <property type="entry name" value="RRM_euk-type"/>
</dbReference>
<accession>A0A7S9KQN8</accession>
<feature type="region of interest" description="Disordered" evidence="4">
    <location>
        <begin position="927"/>
        <end position="974"/>
    </location>
</feature>
<dbReference type="InterPro" id="IPR035979">
    <property type="entry name" value="RBD_domain_sf"/>
</dbReference>
<dbReference type="InterPro" id="IPR003107">
    <property type="entry name" value="HAT"/>
</dbReference>
<dbReference type="InterPro" id="IPR011990">
    <property type="entry name" value="TPR-like_helical_dom_sf"/>
</dbReference>
<dbReference type="SMART" id="SM00360">
    <property type="entry name" value="RRM"/>
    <property type="match status" value="4"/>
</dbReference>
<feature type="compositionally biased region" description="Low complexity" evidence="4">
    <location>
        <begin position="616"/>
        <end position="626"/>
    </location>
</feature>
<sequence length="1155" mass="130208">MGAPESRTQRGRFGRVLRSQRQRTGFFKLLQSVPVAPPNKQRGPTRQLIAACQTLSNASHPTQVIHRKACRRFTLRQTAIASNTMANPVGESSWVAYLEESARNASDLEHRVNLIELYKRAVSAEPGSLRLWLSYCEFFQSLWERSNSSDAGWSEDEQLMGQELFSLDSTLDLWQQGYEAIQYRLSDSHELWNRWISLEVESFRNNQTPELLNRVTQLYRDRLATPHLTWEETSQAFSSFLSEYNQAAWEDTMKEITTNAQEPKRAAEARDPFELKLKQAERNGDVEAQKTLLRDYLDWEVRGTKRKQKDTELSIRLCSGLFDRALTDLFATDEDAWQEYMVFLSSTSDASSFPARGLDASRRAVQHCPSSGQLWSRYIQCAEEAGLPFDQVESVKDAATVDAQLCKDGMESMIVMYSAWCSYLRRTAIKETENDRLRALEAGLKASMDLVMKTGKKLYGKNFQGDPKYRLERIYIQYLTETKVAHDEARAVWNKLEKNAIHANSYDFWFNRYTWEMFVFASNHPRGSGHKTPSMATVTLHSAATHESIDWPEKILEVYSQHCSLYETPEVLRQANDFVHQTQKVLRYRRKREEEAQAAQYAAYYEAQAQAQAQAQGQAEVQSQEQPGAETASSPSGSKRKRKSPADTPQDDVVSGNKRQRNSHEAVDGESTSQPAKRDRENSTILVTNLPYEATQTEVRKYFRPYGHINNITAFYKDEQEQTTTALIEYRSTEEAQSALLRDAKYFGESQISVQPGHDLTVYIANFPPAADEKYIRNLFRDCGEILSIRWPSLKVNAHRRFCYLSFFDREASAKAVAKEGRLLDGKFKLLAKYSNPNRKKSREGAIAEGREVHISNLDQAASEAEIRDVFGKFGTVQRVNIPQNMAGRNRGFAFLDFETKEQASKAVEELNNTKLRSQIIKAEVSKENKVKPTAKSSDLQRFSASPAPPDSIHDDEGDEALKDATHSNDKPSSSEIAARTIALMGLPDIVNDARVRALVEPLGPITKLIHQPGHGGAIIEFADVRTAGKAALQLNSMEYEGHKLRTGSPDELRQNRLGNKGNRRNENEKAQKDEKPKGGLMPPPQAVRRPAQGRTGPKRALGFAPRKAASSLSGASPTATVAESGTPGAQKSNADFKAMFLAGKKQDGPRAQNE</sequence>
<dbReference type="Pfam" id="PF00076">
    <property type="entry name" value="RRM_1"/>
    <property type="match status" value="3"/>
</dbReference>
<dbReference type="GO" id="GO:0006396">
    <property type="term" value="P:RNA processing"/>
    <property type="evidence" value="ECO:0007669"/>
    <property type="project" value="InterPro"/>
</dbReference>
<feature type="compositionally biased region" description="Basic and acidic residues" evidence="4">
    <location>
        <begin position="1042"/>
        <end position="1055"/>
    </location>
</feature>
<name>A0A7S9KQN8_EPIFF</name>
<dbReference type="Proteomes" id="UP000594364">
    <property type="component" value="Chromosome 2"/>
</dbReference>
<evidence type="ECO:0000259" key="5">
    <source>
        <dbReference type="PROSITE" id="PS50102"/>
    </source>
</evidence>
<feature type="compositionally biased region" description="Basic and acidic residues" evidence="4">
    <location>
        <begin position="952"/>
        <end position="970"/>
    </location>
</feature>
<dbReference type="Pfam" id="PF16842">
    <property type="entry name" value="RRM_occluded"/>
    <property type="match status" value="1"/>
</dbReference>
<feature type="domain" description="RRM" evidence="5">
    <location>
        <begin position="980"/>
        <end position="1052"/>
    </location>
</feature>
<evidence type="ECO:0000256" key="4">
    <source>
        <dbReference type="SAM" id="MobiDB-lite"/>
    </source>
</evidence>
<feature type="compositionally biased region" description="Basic and acidic residues" evidence="4">
    <location>
        <begin position="1064"/>
        <end position="1078"/>
    </location>
</feature>
<dbReference type="SMART" id="SM00361">
    <property type="entry name" value="RRM_1"/>
    <property type="match status" value="1"/>
</dbReference>
<reference evidence="6 7" key="1">
    <citation type="journal article" date="2018" name="PLoS Genet.">
        <title>Repeat elements organise 3D genome structure and mediate transcription in the filamentous fungus Epichloe festucae.</title>
        <authorList>
            <person name="Winter D.J."/>
            <person name="Ganley A.R.D."/>
            <person name="Young C.A."/>
            <person name="Liachko I."/>
            <person name="Schardl C.L."/>
            <person name="Dupont P.Y."/>
            <person name="Berry D."/>
            <person name="Ram A."/>
            <person name="Scott B."/>
            <person name="Cox M.P."/>
        </authorList>
    </citation>
    <scope>NUCLEOTIDE SEQUENCE [LARGE SCALE GENOMIC DNA]</scope>
    <source>
        <strain evidence="6 7">Fl1</strain>
    </source>
</reference>
<keyword evidence="7" id="KW-1185">Reference proteome</keyword>
<evidence type="ECO:0000313" key="7">
    <source>
        <dbReference type="Proteomes" id="UP000594364"/>
    </source>
</evidence>
<dbReference type="PROSITE" id="PS50102">
    <property type="entry name" value="RRM"/>
    <property type="match status" value="4"/>
</dbReference>
<dbReference type="PANTHER" id="PTHR10352">
    <property type="entry name" value="EUKARYOTIC TRANSLATION INITIATION FACTOR 3 SUBUNIT G"/>
    <property type="match status" value="1"/>
</dbReference>
<dbReference type="InterPro" id="IPR000504">
    <property type="entry name" value="RRM_dom"/>
</dbReference>
<keyword evidence="1" id="KW-0677">Repeat</keyword>
<feature type="compositionally biased region" description="Polar residues" evidence="4">
    <location>
        <begin position="1111"/>
        <end position="1134"/>
    </location>
</feature>
<evidence type="ECO:0000256" key="2">
    <source>
        <dbReference type="ARBA" id="ARBA00022884"/>
    </source>
</evidence>
<dbReference type="SUPFAM" id="SSF54928">
    <property type="entry name" value="RNA-binding domain, RBD"/>
    <property type="match status" value="3"/>
</dbReference>